<evidence type="ECO:0000313" key="9">
    <source>
        <dbReference type="EMBL" id="EPD12875.1"/>
    </source>
</evidence>
<dbReference type="Gene3D" id="1.10.760.10">
    <property type="entry name" value="Cytochrome c-like domain"/>
    <property type="match status" value="1"/>
</dbReference>
<keyword evidence="7" id="KW-1133">Transmembrane helix</keyword>
<sequence>MSEDKKILSDLGVTIGVLVIIAIVISFVAIGLVDEKPMSAAAEKKVLDRIKPLGELATTLAEAKKASPIVEPPVVVATEPMSAEQVYNTACMACHATGVAGAPKTGDVAAWAPRIAQGESVLFEHATKGFKGMPARGGSAQLSDADVTAAIDYMVERSQ</sequence>
<keyword evidence="1" id="KW-0813">Transport</keyword>
<dbReference type="Pfam" id="PF13442">
    <property type="entry name" value="Cytochrome_CBB3"/>
    <property type="match status" value="1"/>
</dbReference>
<dbReference type="GO" id="GO:0009055">
    <property type="term" value="F:electron transfer activity"/>
    <property type="evidence" value="ECO:0007669"/>
    <property type="project" value="InterPro"/>
</dbReference>
<keyword evidence="10" id="KW-1185">Reference proteome</keyword>
<evidence type="ECO:0000313" key="10">
    <source>
        <dbReference type="Proteomes" id="UP000015462"/>
    </source>
</evidence>
<evidence type="ECO:0000256" key="6">
    <source>
        <dbReference type="PROSITE-ProRule" id="PRU00433"/>
    </source>
</evidence>
<dbReference type="Proteomes" id="UP000015462">
    <property type="component" value="Unassembled WGS sequence"/>
</dbReference>
<reference evidence="9 10" key="1">
    <citation type="journal article" date="2013" name="Genome Announc.">
        <title>Genome Sequence of the Pyrene- and Fluoranthene-Degrading Bacterium Cycloclasticus sp. Strain PY97M.</title>
        <authorList>
            <person name="Cui Z."/>
            <person name="Xu G."/>
            <person name="Li Q."/>
            <person name="Gao W."/>
            <person name="Zheng L."/>
        </authorList>
    </citation>
    <scope>NUCLEOTIDE SEQUENCE [LARGE SCALE GENOMIC DNA]</scope>
    <source>
        <strain evidence="9 10">PY97M</strain>
    </source>
</reference>
<evidence type="ECO:0000256" key="7">
    <source>
        <dbReference type="SAM" id="Phobius"/>
    </source>
</evidence>
<evidence type="ECO:0000256" key="4">
    <source>
        <dbReference type="ARBA" id="ARBA00022982"/>
    </source>
</evidence>
<organism evidence="9 10">
    <name type="scientific">Cycloclasticus pugetii</name>
    <dbReference type="NCBI Taxonomy" id="34068"/>
    <lineage>
        <taxon>Bacteria</taxon>
        <taxon>Pseudomonadati</taxon>
        <taxon>Pseudomonadota</taxon>
        <taxon>Gammaproteobacteria</taxon>
        <taxon>Thiotrichales</taxon>
        <taxon>Piscirickettsiaceae</taxon>
        <taxon>Cycloclasticus</taxon>
    </lineage>
</organism>
<dbReference type="PANTHER" id="PTHR40942">
    <property type="match status" value="1"/>
</dbReference>
<keyword evidence="3 6" id="KW-0479">Metal-binding</keyword>
<name>A0AB33Z0L2_9GAMM</name>
<comment type="caution">
    <text evidence="9">The sequence shown here is derived from an EMBL/GenBank/DDBJ whole genome shotgun (WGS) entry which is preliminary data.</text>
</comment>
<dbReference type="GO" id="GO:0020037">
    <property type="term" value="F:heme binding"/>
    <property type="evidence" value="ECO:0007669"/>
    <property type="project" value="InterPro"/>
</dbReference>
<keyword evidence="7" id="KW-0472">Membrane</keyword>
<keyword evidence="7" id="KW-0812">Transmembrane</keyword>
<dbReference type="PRINTS" id="PR00607">
    <property type="entry name" value="CYTCHROMECIE"/>
</dbReference>
<evidence type="ECO:0000256" key="2">
    <source>
        <dbReference type="ARBA" id="ARBA00022617"/>
    </source>
</evidence>
<evidence type="ECO:0000256" key="5">
    <source>
        <dbReference type="ARBA" id="ARBA00023004"/>
    </source>
</evidence>
<keyword evidence="4" id="KW-0249">Electron transport</keyword>
<keyword evidence="5 6" id="KW-0408">Iron</keyword>
<evidence type="ECO:0000259" key="8">
    <source>
        <dbReference type="PROSITE" id="PS51007"/>
    </source>
</evidence>
<dbReference type="AlphaFoldDB" id="A0AB33Z0L2"/>
<keyword evidence="2 6" id="KW-0349">Heme</keyword>
<dbReference type="InterPro" id="IPR009056">
    <property type="entry name" value="Cyt_c-like_dom"/>
</dbReference>
<dbReference type="RefSeq" id="WP_016390450.1">
    <property type="nucleotide sequence ID" value="NZ_FQZJ01000001.1"/>
</dbReference>
<evidence type="ECO:0000256" key="1">
    <source>
        <dbReference type="ARBA" id="ARBA00022448"/>
    </source>
</evidence>
<feature type="transmembrane region" description="Helical" evidence="7">
    <location>
        <begin position="12"/>
        <end position="33"/>
    </location>
</feature>
<feature type="domain" description="Cytochrome c" evidence="8">
    <location>
        <begin position="78"/>
        <end position="158"/>
    </location>
</feature>
<dbReference type="GO" id="GO:0005506">
    <property type="term" value="F:iron ion binding"/>
    <property type="evidence" value="ECO:0007669"/>
    <property type="project" value="InterPro"/>
</dbReference>
<dbReference type="InterPro" id="IPR002323">
    <property type="entry name" value="Cyt_CIE"/>
</dbReference>
<evidence type="ECO:0000256" key="3">
    <source>
        <dbReference type="ARBA" id="ARBA00022723"/>
    </source>
</evidence>
<dbReference type="SUPFAM" id="SSF46626">
    <property type="entry name" value="Cytochrome c"/>
    <property type="match status" value="1"/>
</dbReference>
<dbReference type="PROSITE" id="PS51007">
    <property type="entry name" value="CYTC"/>
    <property type="match status" value="1"/>
</dbReference>
<dbReference type="PANTHER" id="PTHR40942:SF2">
    <property type="entry name" value="CYTOCHROME-RELATED"/>
    <property type="match status" value="1"/>
</dbReference>
<proteinExistence type="predicted"/>
<dbReference type="EMBL" id="ASHL01000005">
    <property type="protein sequence ID" value="EPD12875.1"/>
    <property type="molecule type" value="Genomic_DNA"/>
</dbReference>
<accession>A0AB33Z0L2</accession>
<dbReference type="InterPro" id="IPR036909">
    <property type="entry name" value="Cyt_c-like_dom_sf"/>
</dbReference>
<gene>
    <name evidence="9" type="ORF">L196_06924</name>
</gene>
<protein>
    <submittedName>
        <fullName evidence="9">Cytochrome c, class I</fullName>
    </submittedName>
</protein>